<gene>
    <name evidence="1" type="ORF">E2C01_087894</name>
</gene>
<organism evidence="1 2">
    <name type="scientific">Portunus trituberculatus</name>
    <name type="common">Swimming crab</name>
    <name type="synonym">Neptunus trituberculatus</name>
    <dbReference type="NCBI Taxonomy" id="210409"/>
    <lineage>
        <taxon>Eukaryota</taxon>
        <taxon>Metazoa</taxon>
        <taxon>Ecdysozoa</taxon>
        <taxon>Arthropoda</taxon>
        <taxon>Crustacea</taxon>
        <taxon>Multicrustacea</taxon>
        <taxon>Malacostraca</taxon>
        <taxon>Eumalacostraca</taxon>
        <taxon>Eucarida</taxon>
        <taxon>Decapoda</taxon>
        <taxon>Pleocyemata</taxon>
        <taxon>Brachyura</taxon>
        <taxon>Eubrachyura</taxon>
        <taxon>Portunoidea</taxon>
        <taxon>Portunidae</taxon>
        <taxon>Portuninae</taxon>
        <taxon>Portunus</taxon>
    </lineage>
</organism>
<name>A0A5B7JIG6_PORTR</name>
<accession>A0A5B7JIG6</accession>
<dbReference type="Proteomes" id="UP000324222">
    <property type="component" value="Unassembled WGS sequence"/>
</dbReference>
<sequence length="67" mass="7328">MREALRAKRRPVGRGRIALVGTPRPCVTSSQALTSPPITAITDNDPERYLTGTIKHPVQDVIPPLIK</sequence>
<reference evidence="1 2" key="1">
    <citation type="submission" date="2019-05" db="EMBL/GenBank/DDBJ databases">
        <title>Another draft genome of Portunus trituberculatus and its Hox gene families provides insights of decapod evolution.</title>
        <authorList>
            <person name="Jeong J.-H."/>
            <person name="Song I."/>
            <person name="Kim S."/>
            <person name="Choi T."/>
            <person name="Kim D."/>
            <person name="Ryu S."/>
            <person name="Kim W."/>
        </authorList>
    </citation>
    <scope>NUCLEOTIDE SEQUENCE [LARGE SCALE GENOMIC DNA]</scope>
    <source>
        <tissue evidence="1">Muscle</tissue>
    </source>
</reference>
<proteinExistence type="predicted"/>
<dbReference type="AlphaFoldDB" id="A0A5B7JIG6"/>
<dbReference type="EMBL" id="VSRR010092478">
    <property type="protein sequence ID" value="MPC92788.1"/>
    <property type="molecule type" value="Genomic_DNA"/>
</dbReference>
<keyword evidence="2" id="KW-1185">Reference proteome</keyword>
<comment type="caution">
    <text evidence="1">The sequence shown here is derived from an EMBL/GenBank/DDBJ whole genome shotgun (WGS) entry which is preliminary data.</text>
</comment>
<evidence type="ECO:0000313" key="2">
    <source>
        <dbReference type="Proteomes" id="UP000324222"/>
    </source>
</evidence>
<evidence type="ECO:0000313" key="1">
    <source>
        <dbReference type="EMBL" id="MPC92788.1"/>
    </source>
</evidence>
<protein>
    <submittedName>
        <fullName evidence="1">Uncharacterized protein</fullName>
    </submittedName>
</protein>